<dbReference type="SMART" id="SM00052">
    <property type="entry name" value="EAL"/>
    <property type="match status" value="1"/>
</dbReference>
<dbReference type="InterPro" id="IPR001633">
    <property type="entry name" value="EAL_dom"/>
</dbReference>
<dbReference type="CDD" id="cd01948">
    <property type="entry name" value="EAL"/>
    <property type="match status" value="1"/>
</dbReference>
<evidence type="ECO:0000313" key="3">
    <source>
        <dbReference type="EMBL" id="SFD05563.1"/>
    </source>
</evidence>
<gene>
    <name evidence="2" type="ORF">AWR26_21965</name>
    <name evidence="3" type="ORF">SAMN05216286_4126</name>
</gene>
<evidence type="ECO:0000259" key="1">
    <source>
        <dbReference type="PROSITE" id="PS50883"/>
    </source>
</evidence>
<dbReference type="Gene3D" id="3.20.20.450">
    <property type="entry name" value="EAL domain"/>
    <property type="match status" value="1"/>
</dbReference>
<organism evidence="3 5">
    <name type="scientific">Kosakonia oryzae</name>
    <dbReference type="NCBI Taxonomy" id="497725"/>
    <lineage>
        <taxon>Bacteria</taxon>
        <taxon>Pseudomonadati</taxon>
        <taxon>Pseudomonadota</taxon>
        <taxon>Gammaproteobacteria</taxon>
        <taxon>Enterobacterales</taxon>
        <taxon>Enterobacteriaceae</taxon>
        <taxon>Kosakonia</taxon>
    </lineage>
</organism>
<reference evidence="3 5" key="1">
    <citation type="submission" date="2016-10" db="EMBL/GenBank/DDBJ databases">
        <authorList>
            <person name="Varghese N."/>
            <person name="Submissions S."/>
        </authorList>
    </citation>
    <scope>NUCLEOTIDE SEQUENCE [LARGE SCALE GENOMIC DNA]</scope>
    <source>
        <strain evidence="3 5">CGMCC 1.7012</strain>
    </source>
</reference>
<dbReference type="EMBL" id="FOKO01000005">
    <property type="protein sequence ID" value="SFD05563.1"/>
    <property type="molecule type" value="Genomic_DNA"/>
</dbReference>
<reference evidence="2 4" key="2">
    <citation type="submission" date="2021-03" db="EMBL/GenBank/DDBJ databases">
        <authorList>
            <person name="Li Y."/>
            <person name="Li S."/>
            <person name="Chen M."/>
            <person name="Peng G."/>
            <person name="Tan Z."/>
            <person name="An Q."/>
        </authorList>
    </citation>
    <scope>NUCLEOTIDE SEQUENCE [LARGE SCALE GENOMIC DNA]</scope>
    <source>
        <strain evidence="2 4">Ola 51</strain>
    </source>
</reference>
<dbReference type="Pfam" id="PF00563">
    <property type="entry name" value="EAL"/>
    <property type="match status" value="1"/>
</dbReference>
<evidence type="ECO:0000313" key="5">
    <source>
        <dbReference type="Proteomes" id="UP000182314"/>
    </source>
</evidence>
<evidence type="ECO:0000313" key="4">
    <source>
        <dbReference type="Proteomes" id="UP000078227"/>
    </source>
</evidence>
<dbReference type="AlphaFoldDB" id="A0AA94H6G5"/>
<dbReference type="Proteomes" id="UP000182314">
    <property type="component" value="Unassembled WGS sequence"/>
</dbReference>
<dbReference type="InterPro" id="IPR035919">
    <property type="entry name" value="EAL_sf"/>
</dbReference>
<dbReference type="SUPFAM" id="SSF141868">
    <property type="entry name" value="EAL domain-like"/>
    <property type="match status" value="1"/>
</dbReference>
<sequence length="270" mass="31118">MKQFNDERDYHDMFDDIFEKWNVTTFFQPIIDTRVNRVYGIDATAWLQSKGSNCTDFISPHDFLTAAEKSGEIISITKELLLQIQDYLANHSDIDKCRDLRFFIKISPLHLFSENIMEFAEDCIQTAKKLDKLNAKLVIEVNSRIPFDLIHKLKLLSALLTIQKNTFFALGDFGAGHSNIEMLFGFDFDYIKIDKSMFFPLTDKVIMHGFADDLMSGLSKQNTAIIVSGIDSVYHLQYFLNKNVSLFQGELFKAPVAYKNFNGLDYFDYG</sequence>
<dbReference type="KEGG" id="kor:AWR26_21965"/>
<dbReference type="GO" id="GO:0071111">
    <property type="term" value="F:cyclic-guanylate-specific phosphodiesterase activity"/>
    <property type="evidence" value="ECO:0007669"/>
    <property type="project" value="InterPro"/>
</dbReference>
<dbReference type="EMBL" id="CP014007">
    <property type="protein sequence ID" value="ANI84689.1"/>
    <property type="molecule type" value="Genomic_DNA"/>
</dbReference>
<dbReference type="RefSeq" id="WP_064568572.1">
    <property type="nucleotide sequence ID" value="NZ_CP014007.2"/>
</dbReference>
<keyword evidence="4" id="KW-1185">Reference proteome</keyword>
<dbReference type="InterPro" id="IPR050706">
    <property type="entry name" value="Cyclic-di-GMP_PDE-like"/>
</dbReference>
<dbReference type="PANTHER" id="PTHR33121">
    <property type="entry name" value="CYCLIC DI-GMP PHOSPHODIESTERASE PDEF"/>
    <property type="match status" value="1"/>
</dbReference>
<name>A0AA94H6G5_9ENTR</name>
<feature type="domain" description="EAL" evidence="1">
    <location>
        <begin position="7"/>
        <end position="269"/>
    </location>
</feature>
<evidence type="ECO:0000313" key="2">
    <source>
        <dbReference type="EMBL" id="ANI84689.1"/>
    </source>
</evidence>
<dbReference type="Proteomes" id="UP000078227">
    <property type="component" value="Chromosome"/>
</dbReference>
<proteinExistence type="predicted"/>
<dbReference type="PANTHER" id="PTHR33121:SF70">
    <property type="entry name" value="SIGNALING PROTEIN YKOW"/>
    <property type="match status" value="1"/>
</dbReference>
<protein>
    <submittedName>
        <fullName evidence="3">EAL domain, c-di-GMP-specific phosphodiesterase class I (Or its enzymatically inactive variant)</fullName>
    </submittedName>
    <submittedName>
        <fullName evidence="2">EAL domain-containing protein</fullName>
    </submittedName>
</protein>
<accession>A0AA94H6G5</accession>
<dbReference type="PROSITE" id="PS50883">
    <property type="entry name" value="EAL"/>
    <property type="match status" value="1"/>
</dbReference>